<dbReference type="InterPro" id="IPR001080">
    <property type="entry name" value="3Fe4S_ferredoxin"/>
</dbReference>
<dbReference type="Proteomes" id="UP000325211">
    <property type="component" value="Chromosome"/>
</dbReference>
<comment type="function">
    <text evidence="8">Ferredoxins are iron-sulfur proteins that transfer electrons in a wide variety of metabolic reactions.</text>
</comment>
<name>A0A5P2D846_STRVZ</name>
<dbReference type="PANTHER" id="PTHR39163">
    <property type="entry name" value="FERREDOXIN"/>
    <property type="match status" value="1"/>
</dbReference>
<gene>
    <name evidence="11" type="ORF">DEJ50_26905</name>
</gene>
<dbReference type="AlphaFoldDB" id="A0A5P2D846"/>
<dbReference type="Gene3D" id="3.30.70.20">
    <property type="match status" value="1"/>
</dbReference>
<evidence type="ECO:0000256" key="9">
    <source>
        <dbReference type="SAM" id="MobiDB-lite"/>
    </source>
</evidence>
<evidence type="ECO:0000256" key="5">
    <source>
        <dbReference type="ARBA" id="ARBA00022982"/>
    </source>
</evidence>
<dbReference type="GO" id="GO:0005506">
    <property type="term" value="F:iron ion binding"/>
    <property type="evidence" value="ECO:0007669"/>
    <property type="project" value="UniProtKB-UniRule"/>
</dbReference>
<keyword evidence="4 8" id="KW-0479">Metal-binding</keyword>
<feature type="region of interest" description="Disordered" evidence="9">
    <location>
        <begin position="1"/>
        <end position="20"/>
    </location>
</feature>
<evidence type="ECO:0000313" key="12">
    <source>
        <dbReference type="Proteomes" id="UP000325211"/>
    </source>
</evidence>
<evidence type="ECO:0000256" key="2">
    <source>
        <dbReference type="ARBA" id="ARBA00022448"/>
    </source>
</evidence>
<evidence type="ECO:0000256" key="7">
    <source>
        <dbReference type="ARBA" id="ARBA00023014"/>
    </source>
</evidence>
<dbReference type="EMBL" id="CP029190">
    <property type="protein sequence ID" value="QES50923.1"/>
    <property type="molecule type" value="Genomic_DNA"/>
</dbReference>
<evidence type="ECO:0000256" key="4">
    <source>
        <dbReference type="ARBA" id="ARBA00022723"/>
    </source>
</evidence>
<evidence type="ECO:0000256" key="3">
    <source>
        <dbReference type="ARBA" id="ARBA00022485"/>
    </source>
</evidence>
<keyword evidence="7 8" id="KW-0411">Iron-sulfur</keyword>
<dbReference type="GO" id="GO:0051539">
    <property type="term" value="F:4 iron, 4 sulfur cluster binding"/>
    <property type="evidence" value="ECO:0007669"/>
    <property type="project" value="UniProtKB-KW"/>
</dbReference>
<dbReference type="SUPFAM" id="SSF54862">
    <property type="entry name" value="4Fe-4S ferredoxins"/>
    <property type="match status" value="1"/>
</dbReference>
<protein>
    <recommendedName>
        <fullName evidence="8">Ferredoxin</fullName>
    </recommendedName>
</protein>
<keyword evidence="6 8" id="KW-0408">Iron</keyword>
<comment type="cofactor">
    <cofactor evidence="1">
        <name>[4Fe-4S] cluster</name>
        <dbReference type="ChEBI" id="CHEBI:49883"/>
    </cofactor>
</comment>
<evidence type="ECO:0000256" key="6">
    <source>
        <dbReference type="ARBA" id="ARBA00023004"/>
    </source>
</evidence>
<evidence type="ECO:0000313" key="11">
    <source>
        <dbReference type="EMBL" id="QES50923.1"/>
    </source>
</evidence>
<dbReference type="InterPro" id="IPR017896">
    <property type="entry name" value="4Fe4S_Fe-S-bd"/>
</dbReference>
<dbReference type="GO" id="GO:0009055">
    <property type="term" value="F:electron transfer activity"/>
    <property type="evidence" value="ECO:0007669"/>
    <property type="project" value="UniProtKB-UniRule"/>
</dbReference>
<keyword evidence="5 8" id="KW-0249">Electron transport</keyword>
<keyword evidence="3" id="KW-0004">4Fe-4S</keyword>
<dbReference type="PRINTS" id="PR00352">
    <property type="entry name" value="3FE4SFRDOXIN"/>
</dbReference>
<evidence type="ECO:0000256" key="8">
    <source>
        <dbReference type="RuleBase" id="RU368020"/>
    </source>
</evidence>
<dbReference type="PANTHER" id="PTHR39163:SF1">
    <property type="entry name" value="FERREDOXIN"/>
    <property type="match status" value="1"/>
</dbReference>
<dbReference type="Pfam" id="PF13459">
    <property type="entry name" value="Fer4_15"/>
    <property type="match status" value="1"/>
</dbReference>
<dbReference type="PROSITE" id="PS51379">
    <property type="entry name" value="4FE4S_FER_2"/>
    <property type="match status" value="1"/>
</dbReference>
<sequence>MTVQQEAPADGTAGSGGAGEPLEVWIDQDLCTGDGICVQYAPEVFELDIDGLAYVKSAEDELLQEPGATTPVPLELLSDVVDSAKECPGDCIHVRRVSDRVEVFGPDAE</sequence>
<dbReference type="RefSeq" id="WP_150210672.1">
    <property type="nucleotide sequence ID" value="NZ_CP029190.1"/>
</dbReference>
<feature type="domain" description="4Fe-4S ferredoxin-type" evidence="10">
    <location>
        <begin position="22"/>
        <end position="50"/>
    </location>
</feature>
<organism evidence="11 12">
    <name type="scientific">Streptomyces venezuelae</name>
    <dbReference type="NCBI Taxonomy" id="54571"/>
    <lineage>
        <taxon>Bacteria</taxon>
        <taxon>Bacillati</taxon>
        <taxon>Actinomycetota</taxon>
        <taxon>Actinomycetes</taxon>
        <taxon>Kitasatosporales</taxon>
        <taxon>Streptomycetaceae</taxon>
        <taxon>Streptomyces</taxon>
    </lineage>
</organism>
<reference evidence="11 12" key="1">
    <citation type="submission" date="2018-05" db="EMBL/GenBank/DDBJ databases">
        <title>Streptomyces venezuelae.</title>
        <authorList>
            <person name="Kim W."/>
            <person name="Lee N."/>
            <person name="Cho B.-K."/>
        </authorList>
    </citation>
    <scope>NUCLEOTIDE SEQUENCE [LARGE SCALE GENOMIC DNA]</scope>
    <source>
        <strain evidence="11 12">ATCC 21782</strain>
    </source>
</reference>
<dbReference type="OrthoDB" id="3383735at2"/>
<dbReference type="InterPro" id="IPR052395">
    <property type="entry name" value="ET_Ferredoxin"/>
</dbReference>
<keyword evidence="2 8" id="KW-0813">Transport</keyword>
<proteinExistence type="predicted"/>
<evidence type="ECO:0000256" key="1">
    <source>
        <dbReference type="ARBA" id="ARBA00001966"/>
    </source>
</evidence>
<evidence type="ECO:0000259" key="10">
    <source>
        <dbReference type="PROSITE" id="PS51379"/>
    </source>
</evidence>
<accession>A0A5P2D846</accession>